<dbReference type="Proteomes" id="UP000230605">
    <property type="component" value="Chromosome 3"/>
</dbReference>
<evidence type="ECO:0000313" key="2">
    <source>
        <dbReference type="EMBL" id="PIA99755.1"/>
    </source>
</evidence>
<feature type="region of interest" description="Disordered" evidence="1">
    <location>
        <begin position="1"/>
        <end position="62"/>
    </location>
</feature>
<gene>
    <name evidence="2" type="ORF">CB0940_03621</name>
</gene>
<evidence type="ECO:0000313" key="3">
    <source>
        <dbReference type="Proteomes" id="UP000230605"/>
    </source>
</evidence>
<accession>A0A2G5I4M3</accession>
<proteinExistence type="predicted"/>
<dbReference type="AlphaFoldDB" id="A0A2G5I4M3"/>
<organism evidence="2 3">
    <name type="scientific">Cercospora beticola</name>
    <name type="common">Sugarbeet leaf spot fungus</name>
    <dbReference type="NCBI Taxonomy" id="122368"/>
    <lineage>
        <taxon>Eukaryota</taxon>
        <taxon>Fungi</taxon>
        <taxon>Dikarya</taxon>
        <taxon>Ascomycota</taxon>
        <taxon>Pezizomycotina</taxon>
        <taxon>Dothideomycetes</taxon>
        <taxon>Dothideomycetidae</taxon>
        <taxon>Mycosphaerellales</taxon>
        <taxon>Mycosphaerellaceae</taxon>
        <taxon>Cercospora</taxon>
    </lineage>
</organism>
<dbReference type="EMBL" id="LKMD01000101">
    <property type="protein sequence ID" value="PIA99755.1"/>
    <property type="molecule type" value="Genomic_DNA"/>
</dbReference>
<sequence length="124" mass="14249">MRCHSPTDSSHRDFGQSKSESMKPSKEKRAHRATRSGSGYGGGRRRNELRGGAATCHSTSRKRHCIYASTRHREMKLICSIMAPFSRNTEIRRPQLEAHMDSGYRKCMRRPYDLRGWHERAASA</sequence>
<name>A0A2G5I4M3_CERBT</name>
<comment type="caution">
    <text evidence="2">The sequence shown here is derived from an EMBL/GenBank/DDBJ whole genome shotgun (WGS) entry which is preliminary data.</text>
</comment>
<reference evidence="2 3" key="1">
    <citation type="submission" date="2015-10" db="EMBL/GenBank/DDBJ databases">
        <title>The cercosporin biosynthetic gene cluster was horizontally transferred to several fungal lineages and shown to be expanded in Cercospora beticola based on microsynteny with recipient genomes.</title>
        <authorList>
            <person name="De Jonge R."/>
            <person name="Ebert M.K."/>
            <person name="Suttle J.C."/>
            <person name="Jurick Ii W.M."/>
            <person name="Secor G.A."/>
            <person name="Thomma B.P."/>
            <person name="Van De Peer Y."/>
            <person name="Bolton M.D."/>
        </authorList>
    </citation>
    <scope>NUCLEOTIDE SEQUENCE [LARGE SCALE GENOMIC DNA]</scope>
    <source>
        <strain evidence="2 3">09-40</strain>
    </source>
</reference>
<protein>
    <submittedName>
        <fullName evidence="2">Uncharacterized protein</fullName>
    </submittedName>
</protein>
<feature type="non-terminal residue" evidence="2">
    <location>
        <position position="124"/>
    </location>
</feature>
<feature type="compositionally biased region" description="Basic and acidic residues" evidence="1">
    <location>
        <begin position="9"/>
        <end position="27"/>
    </location>
</feature>
<evidence type="ECO:0000256" key="1">
    <source>
        <dbReference type="SAM" id="MobiDB-lite"/>
    </source>
</evidence>